<keyword evidence="2" id="KW-1185">Reference proteome</keyword>
<gene>
    <name evidence="1" type="ORF">VW23_027000</name>
</gene>
<name>A0A1E5XKM7_9HYPH</name>
<organism evidence="1 2">
    <name type="scientific">Devosia insulae DS-56</name>
    <dbReference type="NCBI Taxonomy" id="1116389"/>
    <lineage>
        <taxon>Bacteria</taxon>
        <taxon>Pseudomonadati</taxon>
        <taxon>Pseudomonadota</taxon>
        <taxon>Alphaproteobacteria</taxon>
        <taxon>Hyphomicrobiales</taxon>
        <taxon>Devosiaceae</taxon>
        <taxon>Devosia</taxon>
    </lineage>
</organism>
<dbReference type="RefSeq" id="WP_069911592.1">
    <property type="nucleotide sequence ID" value="NZ_LAJE02000324.1"/>
</dbReference>
<protein>
    <submittedName>
        <fullName evidence="1">Uncharacterized protein</fullName>
    </submittedName>
</protein>
<comment type="caution">
    <text evidence="1">The sequence shown here is derived from an EMBL/GenBank/DDBJ whole genome shotgun (WGS) entry which is preliminary data.</text>
</comment>
<evidence type="ECO:0000313" key="1">
    <source>
        <dbReference type="EMBL" id="OEO29122.1"/>
    </source>
</evidence>
<accession>A0A1E5XKM7</accession>
<dbReference type="Proteomes" id="UP000095463">
    <property type="component" value="Unassembled WGS sequence"/>
</dbReference>
<dbReference type="AlphaFoldDB" id="A0A1E5XKM7"/>
<proteinExistence type="predicted"/>
<sequence length="112" mass="12446">MHNQIHLVSAGATDALIETEAARLIQPYRRYIEGWQLRATYLAEQLALHPRGSDAYELAETRLAELRGEIAANRDYLVVEARRLPPDDLVDATLDELDELLASLSKATSASS</sequence>
<dbReference type="OrthoDB" id="7951258at2"/>
<reference evidence="1 2" key="1">
    <citation type="journal article" date="2015" name="Genome Announc.">
        <title>Genome Assemblies of Three Soil-Associated Devosia species: D. insulae, D. limi, and D. soli.</title>
        <authorList>
            <person name="Hassan Y.I."/>
            <person name="Lepp D."/>
            <person name="Zhou T."/>
        </authorList>
    </citation>
    <scope>NUCLEOTIDE SEQUENCE [LARGE SCALE GENOMIC DNA]</scope>
    <source>
        <strain evidence="1 2">DS-56</strain>
    </source>
</reference>
<evidence type="ECO:0000313" key="2">
    <source>
        <dbReference type="Proteomes" id="UP000095463"/>
    </source>
</evidence>
<dbReference type="EMBL" id="LAJE02000324">
    <property type="protein sequence ID" value="OEO29122.1"/>
    <property type="molecule type" value="Genomic_DNA"/>
</dbReference>